<dbReference type="STRING" id="126957.T1J7B0"/>
<keyword evidence="3" id="KW-0443">Lipid metabolism</keyword>
<dbReference type="PANTHER" id="PTHR43272">
    <property type="entry name" value="LONG-CHAIN-FATTY-ACID--COA LIGASE"/>
    <property type="match status" value="1"/>
</dbReference>
<accession>T1J7B0</accession>
<feature type="domain" description="AMP-dependent synthetase/ligase" evidence="5">
    <location>
        <begin position="542"/>
        <end position="773"/>
    </location>
</feature>
<keyword evidence="2" id="KW-0276">Fatty acid metabolism</keyword>
<dbReference type="Pfam" id="PF00501">
    <property type="entry name" value="AMP-binding"/>
    <property type="match status" value="2"/>
</dbReference>
<organism evidence="6 7">
    <name type="scientific">Strigamia maritima</name>
    <name type="common">European centipede</name>
    <name type="synonym">Geophilus maritimus</name>
    <dbReference type="NCBI Taxonomy" id="126957"/>
    <lineage>
        <taxon>Eukaryota</taxon>
        <taxon>Metazoa</taxon>
        <taxon>Ecdysozoa</taxon>
        <taxon>Arthropoda</taxon>
        <taxon>Myriapoda</taxon>
        <taxon>Chilopoda</taxon>
        <taxon>Pleurostigmophora</taxon>
        <taxon>Geophilomorpha</taxon>
        <taxon>Linotaeniidae</taxon>
        <taxon>Strigamia</taxon>
    </lineage>
</organism>
<dbReference type="GO" id="GO:0016020">
    <property type="term" value="C:membrane"/>
    <property type="evidence" value="ECO:0007669"/>
    <property type="project" value="TreeGrafter"/>
</dbReference>
<keyword evidence="1" id="KW-0436">Ligase</keyword>
<evidence type="ECO:0000313" key="6">
    <source>
        <dbReference type="EnsemblMetazoa" id="SMAR009549-PA"/>
    </source>
</evidence>
<protein>
    <recommendedName>
        <fullName evidence="4">long-chain-fatty-acid--CoA ligase</fullName>
        <ecNumber evidence="4">6.2.1.3</ecNumber>
    </recommendedName>
</protein>
<dbReference type="PANTHER" id="PTHR43272:SF32">
    <property type="entry name" value="AMP-DEPENDENT SYNTHETASE_LIGASE DOMAIN-CONTAINING PROTEIN"/>
    <property type="match status" value="1"/>
</dbReference>
<dbReference type="AlphaFoldDB" id="T1J7B0"/>
<dbReference type="EC" id="6.2.1.3" evidence="4"/>
<feature type="domain" description="AMP-dependent synthetase/ligase" evidence="5">
    <location>
        <begin position="30"/>
        <end position="146"/>
    </location>
</feature>
<dbReference type="InterPro" id="IPR000873">
    <property type="entry name" value="AMP-dep_synth/lig_dom"/>
</dbReference>
<dbReference type="PhylomeDB" id="T1J7B0"/>
<dbReference type="EMBL" id="JH431916">
    <property type="status" value="NOT_ANNOTATED_CDS"/>
    <property type="molecule type" value="Genomic_DNA"/>
</dbReference>
<proteinExistence type="predicted"/>
<dbReference type="GO" id="GO:0005783">
    <property type="term" value="C:endoplasmic reticulum"/>
    <property type="evidence" value="ECO:0007669"/>
    <property type="project" value="TreeGrafter"/>
</dbReference>
<keyword evidence="7" id="KW-1185">Reference proteome</keyword>
<dbReference type="EnsemblMetazoa" id="SMAR009549-RA">
    <property type="protein sequence ID" value="SMAR009549-PA"/>
    <property type="gene ID" value="SMAR009549"/>
</dbReference>
<evidence type="ECO:0000259" key="5">
    <source>
        <dbReference type="Pfam" id="PF00501"/>
    </source>
</evidence>
<evidence type="ECO:0000256" key="2">
    <source>
        <dbReference type="ARBA" id="ARBA00022832"/>
    </source>
</evidence>
<evidence type="ECO:0000256" key="4">
    <source>
        <dbReference type="ARBA" id="ARBA00026121"/>
    </source>
</evidence>
<reference evidence="6" key="2">
    <citation type="submission" date="2015-02" db="UniProtKB">
        <authorList>
            <consortium name="EnsemblMetazoa"/>
        </authorList>
    </citation>
    <scope>IDENTIFICATION</scope>
</reference>
<evidence type="ECO:0000256" key="1">
    <source>
        <dbReference type="ARBA" id="ARBA00022598"/>
    </source>
</evidence>
<dbReference type="SUPFAM" id="SSF56801">
    <property type="entry name" value="Acetyl-CoA synthetase-like"/>
    <property type="match status" value="2"/>
</dbReference>
<sequence>MLGLVMRFLIIESTAIRDVSVTMPLKTELLGLIPFHAVGILASNSPEWIISHLAAMFCGGFSAGIYTTNSPAACLHVLENSSSNIVVVDNESQLDKILSVRDKLPQLKAIIQYEGHSNHPDVISSGTTGNPKGVMISHDNAVDVYLGILTEATIYCADPAALKGKLVEDLIQAQPTYFMGVPRVYEKFMEKLQAAEESLPTIKKILITWARKQALAYNLQIPHYDIVLNEAFGLSETSSHIMTTPTYHHHMGSAGNINALKDFKCKISNPNSDGSGEVMLCGPNIFMGYLGLEEMTKEALEEDKWLHTGDVGLIDKDGFLFVTGRIKELIVTSGGENVPPVLIEDQMKKLLPVLSNCMLIGDKRKYLTILLTLKTEVNLNTLEPTDELNPIAIKWCQSVSSSAKRVSEILQPVDVNVMNGIQQAIDKYNEEFAISRAQKIQKWSILPEDFSIQNGTLGPTNKLKRPFVVNKYSRTIESIGLPAGIYTTNSPDACFHVLDSSSANIVLVDTKEQLAKIMCVRHKLPDLKAIVQLEDNSEHPDIISSGTTGNPKVAMISHDSILTAAKTVLYEFTHLSKYGRVVSYLPLSHVAALNFDIYLPFLTESTVHFAHPEALKGKLVDDLLKAQPTYFVGVPRVFEKIKEKLEATEEMLSPRKKKLFKWARQQAFQYNQQVPRPTKKPFLYIMAKGLVLKKIKKAMGLENIEFSGSGGAPISAEVLEFFQSINIVLHDGFGLSECSGGHIGTLPEDYHRVGSVGNTYTAKNTETKIINPDIDGSGEINVLELIITSGGENVPPVFIEDKIKKLLPILSNCMLIGDKQKYLTIFLTLKTEINLNTMEPTDELNHIAIKWCQSVGSSAKRLSEILKYPDANVTAGIQQGIDQYNKEFMLYHERKKFKNG</sequence>
<dbReference type="Proteomes" id="UP000014500">
    <property type="component" value="Unassembled WGS sequence"/>
</dbReference>
<dbReference type="HOGENOM" id="CLU_321923_0_0_1"/>
<evidence type="ECO:0000256" key="3">
    <source>
        <dbReference type="ARBA" id="ARBA00023098"/>
    </source>
</evidence>
<reference evidence="7" key="1">
    <citation type="submission" date="2011-05" db="EMBL/GenBank/DDBJ databases">
        <authorList>
            <person name="Richards S.R."/>
            <person name="Qu J."/>
            <person name="Jiang H."/>
            <person name="Jhangiani S.N."/>
            <person name="Agravi P."/>
            <person name="Goodspeed R."/>
            <person name="Gross S."/>
            <person name="Mandapat C."/>
            <person name="Jackson L."/>
            <person name="Mathew T."/>
            <person name="Pu L."/>
            <person name="Thornton R."/>
            <person name="Saada N."/>
            <person name="Wilczek-Boney K.B."/>
            <person name="Lee S."/>
            <person name="Kovar C."/>
            <person name="Wu Y."/>
            <person name="Scherer S.E."/>
            <person name="Worley K.C."/>
            <person name="Muzny D.M."/>
            <person name="Gibbs R."/>
        </authorList>
    </citation>
    <scope>NUCLEOTIDE SEQUENCE</scope>
    <source>
        <strain evidence="7">Brora</strain>
    </source>
</reference>
<dbReference type="Pfam" id="PF23562">
    <property type="entry name" value="AMP-binding_C_3"/>
    <property type="match status" value="1"/>
</dbReference>
<dbReference type="InterPro" id="IPR042099">
    <property type="entry name" value="ANL_N_sf"/>
</dbReference>
<dbReference type="GO" id="GO:0004467">
    <property type="term" value="F:long-chain fatty acid-CoA ligase activity"/>
    <property type="evidence" value="ECO:0007669"/>
    <property type="project" value="UniProtKB-EC"/>
</dbReference>
<name>T1J7B0_STRMM</name>
<evidence type="ECO:0000313" key="7">
    <source>
        <dbReference type="Proteomes" id="UP000014500"/>
    </source>
</evidence>
<dbReference type="Gene3D" id="3.40.50.12780">
    <property type="entry name" value="N-terminal domain of ligase-like"/>
    <property type="match status" value="3"/>
</dbReference>
<dbReference type="eggNOG" id="KOG1256">
    <property type="taxonomic scope" value="Eukaryota"/>
</dbReference>